<protein>
    <submittedName>
        <fullName evidence="2">Uncharacterized protein</fullName>
    </submittedName>
</protein>
<name>A0A4Y3NIY1_PAEAU</name>
<feature type="region of interest" description="Disordered" evidence="1">
    <location>
        <begin position="80"/>
        <end position="102"/>
    </location>
</feature>
<accession>A0A4Y3NIY1</accession>
<feature type="region of interest" description="Disordered" evidence="1">
    <location>
        <begin position="1"/>
        <end position="45"/>
    </location>
</feature>
<reference evidence="2 3" key="1">
    <citation type="submission" date="2019-06" db="EMBL/GenBank/DDBJ databases">
        <title>Whole genome shotgun sequence of Paenarthrobacter aurescens NBRC 12136.</title>
        <authorList>
            <person name="Hosoyama A."/>
            <person name="Uohara A."/>
            <person name="Ohji S."/>
            <person name="Ichikawa N."/>
        </authorList>
    </citation>
    <scope>NUCLEOTIDE SEQUENCE [LARGE SCALE GENOMIC DNA]</scope>
    <source>
        <strain evidence="2 3">NBRC 12136</strain>
    </source>
</reference>
<organism evidence="2 3">
    <name type="scientific">Paenarthrobacter aurescens</name>
    <name type="common">Arthrobacter aurescens</name>
    <dbReference type="NCBI Taxonomy" id="43663"/>
    <lineage>
        <taxon>Bacteria</taxon>
        <taxon>Bacillati</taxon>
        <taxon>Actinomycetota</taxon>
        <taxon>Actinomycetes</taxon>
        <taxon>Micrococcales</taxon>
        <taxon>Micrococcaceae</taxon>
        <taxon>Paenarthrobacter</taxon>
    </lineage>
</organism>
<sequence length="102" mass="10310">MNVRRIRLAGAGVGVGEADDVGTSPPTASAPLGPGTSGGADEPPEVCPGVELSAEVHAVRPATTEAPKTLKTARLLGVEKGTEEWPPNMVVPQDSKNDSAAI</sequence>
<dbReference type="Proteomes" id="UP000317715">
    <property type="component" value="Unassembled WGS sequence"/>
</dbReference>
<dbReference type="EMBL" id="BJMD01000009">
    <property type="protein sequence ID" value="GEB19048.1"/>
    <property type="molecule type" value="Genomic_DNA"/>
</dbReference>
<keyword evidence="3" id="KW-1185">Reference proteome</keyword>
<evidence type="ECO:0000256" key="1">
    <source>
        <dbReference type="SAM" id="MobiDB-lite"/>
    </source>
</evidence>
<comment type="caution">
    <text evidence="2">The sequence shown here is derived from an EMBL/GenBank/DDBJ whole genome shotgun (WGS) entry which is preliminary data.</text>
</comment>
<dbReference type="AlphaFoldDB" id="A0A4Y3NIY1"/>
<proteinExistence type="predicted"/>
<evidence type="ECO:0000313" key="2">
    <source>
        <dbReference type="EMBL" id="GEB19048.1"/>
    </source>
</evidence>
<gene>
    <name evidence="2" type="ORF">AAU01_18030</name>
</gene>
<evidence type="ECO:0000313" key="3">
    <source>
        <dbReference type="Proteomes" id="UP000317715"/>
    </source>
</evidence>